<reference evidence="3" key="1">
    <citation type="submission" date="2024-02" db="EMBL/GenBank/DDBJ databases">
        <authorList>
            <consortium name="ELIXIR-Norway"/>
            <consortium name="Elixir Norway"/>
        </authorList>
    </citation>
    <scope>NUCLEOTIDE SEQUENCE</scope>
</reference>
<dbReference type="InterPro" id="IPR010919">
    <property type="entry name" value="SAND-like_dom_sf"/>
</dbReference>
<evidence type="ECO:0000259" key="2">
    <source>
        <dbReference type="Pfam" id="PF23292"/>
    </source>
</evidence>
<feature type="region of interest" description="Disordered" evidence="1">
    <location>
        <begin position="649"/>
        <end position="703"/>
    </location>
</feature>
<name>A0ABP0TIB1_9BRYO</name>
<accession>A0ABP0TIB1</accession>
<evidence type="ECO:0000256" key="1">
    <source>
        <dbReference type="SAM" id="MobiDB-lite"/>
    </source>
</evidence>
<protein>
    <recommendedName>
        <fullName evidence="2">ULTRAPETALA1/2 SAND domain-containing protein</fullName>
    </recommendedName>
</protein>
<sequence>MGAGALPSFHDSYLQVLEQLEILKHIHELQVQTAELAPLRQTSLMEAGNQSVRCWNETENPEGVWKVVSISQVVVDLGKGEREIDGDGTHFDIDEKRDTFSTERMEARLAQGGGSQVLKKHTQTRGNRMPERGTTTSEVESEGQKDILVNPLKMHLHHQKETMQDEEAQKSWKFDKVWIQDDGNKHKSNEDFRFHCVERKRGILGQIQGVNYAALTDKEKDEEARSGDEREEKNDINLNSDRETASQTEKSCSHSVRLEPRHEILKREMQQEVYKELASVLVGFIPFEKKERSDSLLSFVNQIGHFVRDQFDLVQREETHSGALKDALTREHRVNEVLRSEKAALQDELHVVLSTLQQGSMRCANCQSVYNKASSKNSDTPLALLKRHKAAVCVSPEVGEDVAVEVIRSLSMTHNHQSVADSSMDEGLLRPLGLLPASKNLKRPSLGNRVIKRLCSKSGLSSQHCPEVPLALKKKGTGESQLKRKRGPEVFDLMEGGRESVEKSKRLADVEKELLERGGVGPQAELGKLSRNPHGTIDFFPRKLKGRSASPWVSVSDKKSDKEEAEMVEAGKRGEVEVFQDEEEDVKEEKESEGNLSGKRSTSGTETDDEDEETESDFDSQDSCMAVRKNVFAAQLGVSGRDQALHNYEGDADEDEGQEEDEDERQEEDEDERQEEDEDERQQEDVDERQQEDEDEPRLAVGKYTEFDCGVTNKLGEETTGILRAYESGVIEIFCHCTMGICAKGMSMTPGAFEKHGGRAASKKWRESIWVKYTKQKMPVSRVKELDAYLHYAQREGRSFKEAQQGLLRAQRPTVPSL</sequence>
<dbReference type="PANTHER" id="PTHR34053">
    <property type="entry name" value="PROTEIN ULTRAPETALA 1"/>
    <property type="match status" value="1"/>
</dbReference>
<dbReference type="Gene3D" id="3.10.390.10">
    <property type="entry name" value="SAND domain-like"/>
    <property type="match status" value="1"/>
</dbReference>
<evidence type="ECO:0000313" key="3">
    <source>
        <dbReference type="EMBL" id="CAK9197337.1"/>
    </source>
</evidence>
<feature type="compositionally biased region" description="Acidic residues" evidence="1">
    <location>
        <begin position="650"/>
        <end position="696"/>
    </location>
</feature>
<keyword evidence="4" id="KW-1185">Reference proteome</keyword>
<feature type="region of interest" description="Disordered" evidence="1">
    <location>
        <begin position="110"/>
        <end position="142"/>
    </location>
</feature>
<dbReference type="EMBL" id="OZ019903">
    <property type="protein sequence ID" value="CAK9197337.1"/>
    <property type="molecule type" value="Genomic_DNA"/>
</dbReference>
<evidence type="ECO:0000313" key="4">
    <source>
        <dbReference type="Proteomes" id="UP001497512"/>
    </source>
</evidence>
<dbReference type="Proteomes" id="UP001497512">
    <property type="component" value="Chromosome 11"/>
</dbReference>
<dbReference type="PANTHER" id="PTHR34053:SF1">
    <property type="entry name" value="PROTEIN ULTRAPETALA 1"/>
    <property type="match status" value="1"/>
</dbReference>
<feature type="compositionally biased region" description="Acidic residues" evidence="1">
    <location>
        <begin position="606"/>
        <end position="620"/>
    </location>
</feature>
<dbReference type="Pfam" id="PF23292">
    <property type="entry name" value="SAND_ULT1"/>
    <property type="match status" value="1"/>
</dbReference>
<dbReference type="InterPro" id="IPR020533">
    <property type="entry name" value="Developmental_reg_ULTRAPETALA"/>
</dbReference>
<feature type="region of interest" description="Disordered" evidence="1">
    <location>
        <begin position="550"/>
        <end position="623"/>
    </location>
</feature>
<proteinExistence type="predicted"/>
<feature type="compositionally biased region" description="Polar residues" evidence="1">
    <location>
        <begin position="245"/>
        <end position="254"/>
    </location>
</feature>
<feature type="region of interest" description="Disordered" evidence="1">
    <location>
        <begin position="218"/>
        <end position="256"/>
    </location>
</feature>
<dbReference type="InterPro" id="IPR057011">
    <property type="entry name" value="ULT1/2_SAND"/>
</dbReference>
<gene>
    <name evidence="3" type="ORF">CSSPTR1EN2_LOCUS3924</name>
</gene>
<feature type="compositionally biased region" description="Basic and acidic residues" evidence="1">
    <location>
        <begin position="218"/>
        <end position="244"/>
    </location>
</feature>
<feature type="domain" description="ULTRAPETALA1/2 SAND" evidence="2">
    <location>
        <begin position="703"/>
        <end position="782"/>
    </location>
</feature>
<organism evidence="3 4">
    <name type="scientific">Sphagnum troendelagicum</name>
    <dbReference type="NCBI Taxonomy" id="128251"/>
    <lineage>
        <taxon>Eukaryota</taxon>
        <taxon>Viridiplantae</taxon>
        <taxon>Streptophyta</taxon>
        <taxon>Embryophyta</taxon>
        <taxon>Bryophyta</taxon>
        <taxon>Sphagnophytina</taxon>
        <taxon>Sphagnopsida</taxon>
        <taxon>Sphagnales</taxon>
        <taxon>Sphagnaceae</taxon>
        <taxon>Sphagnum</taxon>
    </lineage>
</organism>